<dbReference type="Proteomes" id="UP000183832">
    <property type="component" value="Unassembled WGS sequence"/>
</dbReference>
<feature type="domain" description="Chitin-binding type-2" evidence="7">
    <location>
        <begin position="87"/>
        <end position="147"/>
    </location>
</feature>
<accession>A0A1J1J1J7</accession>
<evidence type="ECO:0000256" key="5">
    <source>
        <dbReference type="ARBA" id="ARBA00023180"/>
    </source>
</evidence>
<evidence type="ECO:0000313" key="9">
    <source>
        <dbReference type="Proteomes" id="UP000183832"/>
    </source>
</evidence>
<dbReference type="STRING" id="568069.A0A1J1J1J7"/>
<dbReference type="PANTHER" id="PTHR23301">
    <property type="entry name" value="CHITIN BINDING PERITROPHIN-A"/>
    <property type="match status" value="1"/>
</dbReference>
<dbReference type="InterPro" id="IPR036508">
    <property type="entry name" value="Chitin-bd_dom_sf"/>
</dbReference>
<evidence type="ECO:0000313" key="8">
    <source>
        <dbReference type="EMBL" id="CRL06411.1"/>
    </source>
</evidence>
<dbReference type="PROSITE" id="PS50940">
    <property type="entry name" value="CHIT_BIND_II"/>
    <property type="match status" value="3"/>
</dbReference>
<dbReference type="GO" id="GO:0008061">
    <property type="term" value="F:chitin binding"/>
    <property type="evidence" value="ECO:0007669"/>
    <property type="project" value="UniProtKB-KW"/>
</dbReference>
<reference evidence="8" key="1">
    <citation type="submission" date="2015-04" db="EMBL/GenBank/DDBJ databases">
        <authorList>
            <person name="Syromyatnikov M.Y."/>
            <person name="Popov V.N."/>
        </authorList>
    </citation>
    <scope>NUCLEOTIDE SEQUENCE [LARGE SCALE GENOMIC DNA]</scope>
</reference>
<keyword evidence="2 6" id="KW-0732">Signal</keyword>
<evidence type="ECO:0000256" key="6">
    <source>
        <dbReference type="SAM" id="SignalP"/>
    </source>
</evidence>
<protein>
    <submittedName>
        <fullName evidence="8">CLUMA_CG019569, isoform A</fullName>
    </submittedName>
</protein>
<feature type="signal peptide" evidence="6">
    <location>
        <begin position="1"/>
        <end position="16"/>
    </location>
</feature>
<keyword evidence="3" id="KW-0677">Repeat</keyword>
<feature type="domain" description="Chitin-binding type-2" evidence="7">
    <location>
        <begin position="155"/>
        <end position="224"/>
    </location>
</feature>
<dbReference type="Pfam" id="PF01607">
    <property type="entry name" value="CBM_14"/>
    <property type="match status" value="3"/>
</dbReference>
<keyword evidence="5" id="KW-0325">Glycoprotein</keyword>
<feature type="domain" description="Chitin-binding type-2" evidence="7">
    <location>
        <begin position="18"/>
        <end position="76"/>
    </location>
</feature>
<name>A0A1J1J1J7_9DIPT</name>
<evidence type="ECO:0000256" key="1">
    <source>
        <dbReference type="ARBA" id="ARBA00022669"/>
    </source>
</evidence>
<dbReference type="SUPFAM" id="SSF57625">
    <property type="entry name" value="Invertebrate chitin-binding proteins"/>
    <property type="match status" value="3"/>
</dbReference>
<dbReference type="OrthoDB" id="439917at2759"/>
<feature type="chain" id="PRO_5012927162" evidence="6">
    <location>
        <begin position="17"/>
        <end position="230"/>
    </location>
</feature>
<evidence type="ECO:0000256" key="2">
    <source>
        <dbReference type="ARBA" id="ARBA00022729"/>
    </source>
</evidence>
<keyword evidence="1" id="KW-0147">Chitin-binding</keyword>
<evidence type="ECO:0000259" key="7">
    <source>
        <dbReference type="PROSITE" id="PS50940"/>
    </source>
</evidence>
<dbReference type="EMBL" id="CVRI01000067">
    <property type="protein sequence ID" value="CRL06411.1"/>
    <property type="molecule type" value="Genomic_DNA"/>
</dbReference>
<sequence>MIKILFVASLMIVAYAQNFECPTETGLYPDDIQCDKYYECNGGIAKEHLCADGLVFDVNIKRISKCDQPFNVDCGDRTELQPPRGTNEYCPRKNGIFAHPDETICDIFYSCVDGEYIETKCVGGLHFDEYSGTCVWPEVANRENCQEHKKKLKDGFVCPKDGRKNDASGQVIAHPHYAHSEDCQKFYVCLNGIEPRELRCEDGESFNDETKRCDSSDNVPGCEEVFLERK</sequence>
<organism evidence="8 9">
    <name type="scientific">Clunio marinus</name>
    <dbReference type="NCBI Taxonomy" id="568069"/>
    <lineage>
        <taxon>Eukaryota</taxon>
        <taxon>Metazoa</taxon>
        <taxon>Ecdysozoa</taxon>
        <taxon>Arthropoda</taxon>
        <taxon>Hexapoda</taxon>
        <taxon>Insecta</taxon>
        <taxon>Pterygota</taxon>
        <taxon>Neoptera</taxon>
        <taxon>Endopterygota</taxon>
        <taxon>Diptera</taxon>
        <taxon>Nematocera</taxon>
        <taxon>Chironomoidea</taxon>
        <taxon>Chironomidae</taxon>
        <taxon>Clunio</taxon>
    </lineage>
</organism>
<dbReference type="AlphaFoldDB" id="A0A1J1J1J7"/>
<keyword evidence="9" id="KW-1185">Reference proteome</keyword>
<dbReference type="InterPro" id="IPR051940">
    <property type="entry name" value="Chitin_bind-dev_reg"/>
</dbReference>
<dbReference type="InterPro" id="IPR002557">
    <property type="entry name" value="Chitin-bd_dom"/>
</dbReference>
<gene>
    <name evidence="8" type="ORF">CLUMA_CG019569</name>
</gene>
<evidence type="ECO:0000256" key="3">
    <source>
        <dbReference type="ARBA" id="ARBA00022737"/>
    </source>
</evidence>
<dbReference type="GO" id="GO:0005576">
    <property type="term" value="C:extracellular region"/>
    <property type="evidence" value="ECO:0007669"/>
    <property type="project" value="InterPro"/>
</dbReference>
<keyword evidence="4" id="KW-1015">Disulfide bond</keyword>
<evidence type="ECO:0000256" key="4">
    <source>
        <dbReference type="ARBA" id="ARBA00023157"/>
    </source>
</evidence>
<dbReference type="SMART" id="SM00494">
    <property type="entry name" value="ChtBD2"/>
    <property type="match status" value="3"/>
</dbReference>
<dbReference type="PANTHER" id="PTHR23301:SF110">
    <property type="entry name" value="LD43683P-RELATED"/>
    <property type="match status" value="1"/>
</dbReference>
<proteinExistence type="predicted"/>
<dbReference type="Gene3D" id="2.170.140.10">
    <property type="entry name" value="Chitin binding domain"/>
    <property type="match status" value="3"/>
</dbReference>